<dbReference type="PROSITE" id="PS51257">
    <property type="entry name" value="PROKAR_LIPOPROTEIN"/>
    <property type="match status" value="1"/>
</dbReference>
<keyword evidence="1" id="KW-0732">Signal</keyword>
<name>A0A4Q0XF90_9FLAO</name>
<feature type="signal peptide" evidence="1">
    <location>
        <begin position="1"/>
        <end position="24"/>
    </location>
</feature>
<comment type="caution">
    <text evidence="2">The sequence shown here is derived from an EMBL/GenBank/DDBJ whole genome shotgun (WGS) entry which is preliminary data.</text>
</comment>
<dbReference type="Proteomes" id="UP000289792">
    <property type="component" value="Unassembled WGS sequence"/>
</dbReference>
<keyword evidence="2" id="KW-0449">Lipoprotein</keyword>
<dbReference type="InterPro" id="IPR041662">
    <property type="entry name" value="SusD-like_2"/>
</dbReference>
<gene>
    <name evidence="2" type="ORF">ESZ48_15235</name>
</gene>
<dbReference type="EMBL" id="SDDZ01000011">
    <property type="protein sequence ID" value="RXJ45744.1"/>
    <property type="molecule type" value="Genomic_DNA"/>
</dbReference>
<dbReference type="SUPFAM" id="SSF48452">
    <property type="entry name" value="TPR-like"/>
    <property type="match status" value="1"/>
</dbReference>
<dbReference type="InterPro" id="IPR011990">
    <property type="entry name" value="TPR-like_helical_dom_sf"/>
</dbReference>
<evidence type="ECO:0000313" key="2">
    <source>
        <dbReference type="EMBL" id="RXJ45744.1"/>
    </source>
</evidence>
<feature type="chain" id="PRO_5020736040" evidence="1">
    <location>
        <begin position="25"/>
        <end position="477"/>
    </location>
</feature>
<protein>
    <submittedName>
        <fullName evidence="2">SusD/RagB family nutrient-binding outer membrane lipoprotein</fullName>
    </submittedName>
</protein>
<reference evidence="2 3" key="1">
    <citation type="submission" date="2019-01" db="EMBL/GenBank/DDBJ databases">
        <title>Genome sequence of the Antarctic species Gelidibacter gilvus ACAM 158(T).</title>
        <authorList>
            <person name="Bowman J.P."/>
        </authorList>
    </citation>
    <scope>NUCLEOTIDE SEQUENCE [LARGE SCALE GENOMIC DNA]</scope>
    <source>
        <strain evidence="2 3">IC158</strain>
    </source>
</reference>
<dbReference type="AlphaFoldDB" id="A0A4Q0XF90"/>
<accession>A0A4Q0XF90</accession>
<dbReference type="Pfam" id="PF12771">
    <property type="entry name" value="SusD-like_2"/>
    <property type="match status" value="1"/>
</dbReference>
<evidence type="ECO:0000313" key="3">
    <source>
        <dbReference type="Proteomes" id="UP000289792"/>
    </source>
</evidence>
<keyword evidence="3" id="KW-1185">Reference proteome</keyword>
<organism evidence="2 3">
    <name type="scientific">Gelidibacter gilvus</name>
    <dbReference type="NCBI Taxonomy" id="59602"/>
    <lineage>
        <taxon>Bacteria</taxon>
        <taxon>Pseudomonadati</taxon>
        <taxon>Bacteroidota</taxon>
        <taxon>Flavobacteriia</taxon>
        <taxon>Flavobacteriales</taxon>
        <taxon>Flavobacteriaceae</taxon>
        <taxon>Gelidibacter</taxon>
    </lineage>
</organism>
<proteinExistence type="predicted"/>
<dbReference type="OrthoDB" id="725917at2"/>
<sequence>MTTLKYIICTIFCFNMLTSCTNNFAETNEDPNRINEISPGTLINPIIYGLATHNVNRSASITFDLMQVSVPFPSVSGGLHRYDVSQNIGNSSWYNYYKWLNNIKEMHLAAIKAEDKNCEAIALTLNAMVYANLTDLFGPVPMTEAVKGDDGNFYPAFDTQKFIYETILADLEKANVLYDTTKNMSYADDILFQNDVKKWQKFTNSLHLRLLLRVSNRSEINAFQNMANIINNPELYPVFENNEESAILQITGVTPNVSPWGRPQDFRLSVKIGAFFIDNLKTLEDPRLPFIATKAQDNDNLDIGYKGIPSGYDGPESQFEFNASTLNIDQVENPMQIFILTYAEVAFIKAELAQRGYISEAETHYNNGITAAITQFDTDVPSTYFDNAAVAYDGTLAQIMLQKYYALYFVDYQQWFEYRRTGLPKLPTTDAMLNDKIMPARFYYPTDVQIKNVSNYSKAIEMLGGPDDINTAVWWDN</sequence>
<dbReference type="Gene3D" id="1.25.40.390">
    <property type="match status" value="1"/>
</dbReference>
<evidence type="ECO:0000256" key="1">
    <source>
        <dbReference type="SAM" id="SignalP"/>
    </source>
</evidence>